<sequence>MNLRHNIQLVIPTVPLFHPSLVLHDHVVLRSQSNTSSHDVFQHSSLL</sequence>
<evidence type="ECO:0000313" key="1">
    <source>
        <dbReference type="EMBL" id="AFK34646.1"/>
    </source>
</evidence>
<organism evidence="1">
    <name type="scientific">Lotus japonicus</name>
    <name type="common">Lotus corniculatus var. japonicus</name>
    <dbReference type="NCBI Taxonomy" id="34305"/>
    <lineage>
        <taxon>Eukaryota</taxon>
        <taxon>Viridiplantae</taxon>
        <taxon>Streptophyta</taxon>
        <taxon>Embryophyta</taxon>
        <taxon>Tracheophyta</taxon>
        <taxon>Spermatophyta</taxon>
        <taxon>Magnoliopsida</taxon>
        <taxon>eudicotyledons</taxon>
        <taxon>Gunneridae</taxon>
        <taxon>Pentapetalae</taxon>
        <taxon>rosids</taxon>
        <taxon>fabids</taxon>
        <taxon>Fabales</taxon>
        <taxon>Fabaceae</taxon>
        <taxon>Papilionoideae</taxon>
        <taxon>50 kb inversion clade</taxon>
        <taxon>NPAAA clade</taxon>
        <taxon>Hologalegina</taxon>
        <taxon>robinioid clade</taxon>
        <taxon>Loteae</taxon>
        <taxon>Lotus</taxon>
    </lineage>
</organism>
<proteinExistence type="evidence at transcript level"/>
<dbReference type="AlphaFoldDB" id="I3S304"/>
<name>I3S304_LOTJA</name>
<protein>
    <submittedName>
        <fullName evidence="1">Uncharacterized protein</fullName>
    </submittedName>
</protein>
<accession>I3S304</accession>
<dbReference type="EMBL" id="BT134851">
    <property type="protein sequence ID" value="AFK34646.1"/>
    <property type="molecule type" value="mRNA"/>
</dbReference>
<reference evidence="1" key="1">
    <citation type="submission" date="2012-05" db="EMBL/GenBank/DDBJ databases">
        <authorList>
            <person name="Krishnakumar V."/>
            <person name="Cheung F."/>
            <person name="Xiao Y."/>
            <person name="Chan A."/>
            <person name="Moskal W.A."/>
            <person name="Town C.D."/>
        </authorList>
    </citation>
    <scope>NUCLEOTIDE SEQUENCE</scope>
</reference>